<evidence type="ECO:0000313" key="3">
    <source>
        <dbReference type="Proteomes" id="UP000503540"/>
    </source>
</evidence>
<evidence type="ECO:0000313" key="2">
    <source>
        <dbReference type="EMBL" id="QIS16560.1"/>
    </source>
</evidence>
<keyword evidence="3" id="KW-1185">Reference proteome</keyword>
<keyword evidence="1" id="KW-0732">Signal</keyword>
<gene>
    <name evidence="2" type="ORF">F5544_43785</name>
</gene>
<organism evidence="2 3">
    <name type="scientific">Nocardia arthritidis</name>
    <dbReference type="NCBI Taxonomy" id="228602"/>
    <lineage>
        <taxon>Bacteria</taxon>
        <taxon>Bacillati</taxon>
        <taxon>Actinomycetota</taxon>
        <taxon>Actinomycetes</taxon>
        <taxon>Mycobacteriales</taxon>
        <taxon>Nocardiaceae</taxon>
        <taxon>Nocardia</taxon>
    </lineage>
</organism>
<feature type="signal peptide" evidence="1">
    <location>
        <begin position="1"/>
        <end position="26"/>
    </location>
</feature>
<name>A0A6G9YTU3_9NOCA</name>
<accession>A0A6G9YTU3</accession>
<dbReference type="RefSeq" id="WP_167478619.1">
    <property type="nucleotide sequence ID" value="NZ_CP046172.1"/>
</dbReference>
<protein>
    <submittedName>
        <fullName evidence="2">Uncharacterized protein</fullName>
    </submittedName>
</protein>
<dbReference type="Proteomes" id="UP000503540">
    <property type="component" value="Chromosome"/>
</dbReference>
<feature type="chain" id="PRO_5026063449" evidence="1">
    <location>
        <begin position="27"/>
        <end position="80"/>
    </location>
</feature>
<dbReference type="EMBL" id="CP046172">
    <property type="protein sequence ID" value="QIS16560.1"/>
    <property type="molecule type" value="Genomic_DNA"/>
</dbReference>
<sequence length="80" mass="7518">MSKVRMFGVAVAAAGVLLAGSGLASAASIPLEPATQSATPIIGVGEPDPTGGTGSSKGIGEAIKALVKALNSGSGKPSAN</sequence>
<dbReference type="AlphaFoldDB" id="A0A6G9YTU3"/>
<evidence type="ECO:0000256" key="1">
    <source>
        <dbReference type="SAM" id="SignalP"/>
    </source>
</evidence>
<dbReference type="KEGG" id="nah:F5544_43785"/>
<proteinExistence type="predicted"/>
<reference evidence="2 3" key="1">
    <citation type="journal article" date="2019" name="ACS Chem. Biol.">
        <title>Identification and Mobilization of a Cryptic Antibiotic Biosynthesis Gene Locus from a Human-Pathogenic Nocardia Isolate.</title>
        <authorList>
            <person name="Herisse M."/>
            <person name="Ishida K."/>
            <person name="Porter J.L."/>
            <person name="Howden B."/>
            <person name="Hertweck C."/>
            <person name="Stinear T.P."/>
            <person name="Pidot S.J."/>
        </authorList>
    </citation>
    <scope>NUCLEOTIDE SEQUENCE [LARGE SCALE GENOMIC DNA]</scope>
    <source>
        <strain evidence="2 3">AUSMDU00012717</strain>
    </source>
</reference>